<comment type="caution">
    <text evidence="2">The sequence shown here is derived from an EMBL/GenBank/DDBJ whole genome shotgun (WGS) entry which is preliminary data.</text>
</comment>
<dbReference type="InterPro" id="IPR000073">
    <property type="entry name" value="AB_hydrolase_1"/>
</dbReference>
<dbReference type="EMBL" id="JAUHTC010000045">
    <property type="protein sequence ID" value="MDN4518641.1"/>
    <property type="molecule type" value="Genomic_DNA"/>
</dbReference>
<dbReference type="InterPro" id="IPR050266">
    <property type="entry name" value="AB_hydrolase_sf"/>
</dbReference>
<dbReference type="Proteomes" id="UP001172687">
    <property type="component" value="Unassembled WGS sequence"/>
</dbReference>
<dbReference type="InterPro" id="IPR029058">
    <property type="entry name" value="AB_hydrolase_fold"/>
</dbReference>
<feature type="domain" description="AB hydrolase-1" evidence="1">
    <location>
        <begin position="18"/>
        <end position="254"/>
    </location>
</feature>
<dbReference type="SUPFAM" id="SSF53474">
    <property type="entry name" value="alpha/beta-Hydrolases"/>
    <property type="match status" value="1"/>
</dbReference>
<keyword evidence="2" id="KW-0378">Hydrolase</keyword>
<protein>
    <submittedName>
        <fullName evidence="2">Alpha/beta hydrolase</fullName>
    </submittedName>
</protein>
<dbReference type="RefSeq" id="WP_208675931.1">
    <property type="nucleotide sequence ID" value="NZ_CP070380.1"/>
</dbReference>
<name>A0ABT8HD02_MYCAO</name>
<accession>A0ABT8HD02</accession>
<keyword evidence="3" id="KW-1185">Reference proteome</keyword>
<dbReference type="Pfam" id="PF12697">
    <property type="entry name" value="Abhydrolase_6"/>
    <property type="match status" value="1"/>
</dbReference>
<dbReference type="PRINTS" id="PR00111">
    <property type="entry name" value="ABHYDROLASE"/>
</dbReference>
<gene>
    <name evidence="2" type="ORF">QYF68_12515</name>
</gene>
<evidence type="ECO:0000313" key="2">
    <source>
        <dbReference type="EMBL" id="MDN4518641.1"/>
    </source>
</evidence>
<dbReference type="PANTHER" id="PTHR43798:SF33">
    <property type="entry name" value="HYDROLASE, PUTATIVE (AFU_ORTHOLOGUE AFUA_2G14860)-RELATED"/>
    <property type="match status" value="1"/>
</dbReference>
<reference evidence="2" key="1">
    <citation type="submission" date="2023-07" db="EMBL/GenBank/DDBJ databases">
        <title>Degradation of tert-butanol by M. austroafricanum TBA100.</title>
        <authorList>
            <person name="Helbich S."/>
            <person name="Vainshtein Y."/>
        </authorList>
    </citation>
    <scope>NUCLEOTIDE SEQUENCE</scope>
    <source>
        <strain evidence="2">TBA100</strain>
    </source>
</reference>
<organism evidence="2 3">
    <name type="scientific">Mycolicibacterium austroafricanum</name>
    <name type="common">Mycobacterium austroafricanum</name>
    <dbReference type="NCBI Taxonomy" id="39687"/>
    <lineage>
        <taxon>Bacteria</taxon>
        <taxon>Bacillati</taxon>
        <taxon>Actinomycetota</taxon>
        <taxon>Actinomycetes</taxon>
        <taxon>Mycobacteriales</taxon>
        <taxon>Mycobacteriaceae</taxon>
        <taxon>Mycolicibacterium</taxon>
    </lineage>
</organism>
<dbReference type="Gene3D" id="3.40.50.1820">
    <property type="entry name" value="alpha/beta hydrolase"/>
    <property type="match status" value="1"/>
</dbReference>
<evidence type="ECO:0000259" key="1">
    <source>
        <dbReference type="Pfam" id="PF12697"/>
    </source>
</evidence>
<sequence length="260" mass="28050">MTDLLCTYRFGPPGPARVLAIHGLTGHGKRWETLFARHLPDVTALAPDLLGHGRSSWDAPWTIDANVAALAALVDAEADGPVVVVGHSFGGAIALNLAAVRPDLVAGLVLLDPAVALDGRWMREVADDMYNSPDYTDREEARQEKIGGSWGEVAEDELDRELDEHLVEQTDGRVGWRISIPATLSYWSELTRAVPVPRDGTPTTLVRATHTDPPYASDELIATLDAGLGASLTVLEWDCDHMVPLAKPAETAAAIRDRLV</sequence>
<dbReference type="PANTHER" id="PTHR43798">
    <property type="entry name" value="MONOACYLGLYCEROL LIPASE"/>
    <property type="match status" value="1"/>
</dbReference>
<dbReference type="GO" id="GO:0016787">
    <property type="term" value="F:hydrolase activity"/>
    <property type="evidence" value="ECO:0007669"/>
    <property type="project" value="UniProtKB-KW"/>
</dbReference>
<proteinExistence type="predicted"/>
<evidence type="ECO:0000313" key="3">
    <source>
        <dbReference type="Proteomes" id="UP001172687"/>
    </source>
</evidence>